<reference evidence="2" key="1">
    <citation type="submission" date="2021-01" db="EMBL/GenBank/DDBJ databases">
        <authorList>
            <consortium name="Genoscope - CEA"/>
            <person name="William W."/>
        </authorList>
    </citation>
    <scope>NUCLEOTIDE SEQUENCE</scope>
</reference>
<name>A0A816ND12_BRANA</name>
<sequence length="45" mass="5137">MGDDFDARQKATAHYCDYIVVLLSVCLLWFVSLRGSLLFIKDLSL</sequence>
<organism evidence="2">
    <name type="scientific">Brassica napus</name>
    <name type="common">Rape</name>
    <dbReference type="NCBI Taxonomy" id="3708"/>
    <lineage>
        <taxon>Eukaryota</taxon>
        <taxon>Viridiplantae</taxon>
        <taxon>Streptophyta</taxon>
        <taxon>Embryophyta</taxon>
        <taxon>Tracheophyta</taxon>
        <taxon>Spermatophyta</taxon>
        <taxon>Magnoliopsida</taxon>
        <taxon>eudicotyledons</taxon>
        <taxon>Gunneridae</taxon>
        <taxon>Pentapetalae</taxon>
        <taxon>rosids</taxon>
        <taxon>malvids</taxon>
        <taxon>Brassicales</taxon>
        <taxon>Brassicaceae</taxon>
        <taxon>Brassiceae</taxon>
        <taxon>Brassica</taxon>
    </lineage>
</organism>
<keyword evidence="1" id="KW-0472">Membrane</keyword>
<dbReference type="AlphaFoldDB" id="A0A816ND12"/>
<proteinExistence type="predicted"/>
<evidence type="ECO:0000313" key="2">
    <source>
        <dbReference type="EMBL" id="CAF2034439.1"/>
    </source>
</evidence>
<keyword evidence="1" id="KW-0812">Transmembrane</keyword>
<protein>
    <submittedName>
        <fullName evidence="2">(rape) hypothetical protein</fullName>
    </submittedName>
</protein>
<accession>A0A816ND12</accession>
<gene>
    <name evidence="2" type="ORF">DARMORV10_A09P00720.1</name>
</gene>
<feature type="transmembrane region" description="Helical" evidence="1">
    <location>
        <begin position="18"/>
        <end position="40"/>
    </location>
</feature>
<dbReference type="Proteomes" id="UP001295469">
    <property type="component" value="Chromosome A09"/>
</dbReference>
<evidence type="ECO:0000256" key="1">
    <source>
        <dbReference type="SAM" id="Phobius"/>
    </source>
</evidence>
<dbReference type="EMBL" id="HG994363">
    <property type="protein sequence ID" value="CAF2034439.1"/>
    <property type="molecule type" value="Genomic_DNA"/>
</dbReference>
<keyword evidence="1" id="KW-1133">Transmembrane helix</keyword>